<dbReference type="GO" id="GO:0003677">
    <property type="term" value="F:DNA binding"/>
    <property type="evidence" value="ECO:0007669"/>
    <property type="project" value="UniProtKB-KW"/>
</dbReference>
<keyword evidence="2" id="KW-1185">Reference proteome</keyword>
<gene>
    <name evidence="1" type="ORF">SAMN02745158_03779</name>
</gene>
<proteinExistence type="predicted"/>
<sequence>MNSDFCVAVHGMVYLNHKKCQLSSDELADNICTNPARVRKVMAKLKKKNLVQTKEGTVGGYSFQGNPACVSLADIAEALDLKFVETSWRSGSIDMDCLVASGMGDLMDEIFQNLNQDCLERLSRITIQDLDSRIFNCRKNSQQTDNE</sequence>
<name>A0A1M5BRD6_9CLOT</name>
<dbReference type="EMBL" id="FQVI01000029">
    <property type="protein sequence ID" value="SHF44827.1"/>
    <property type="molecule type" value="Genomic_DNA"/>
</dbReference>
<protein>
    <submittedName>
        <fullName evidence="1">DNA-binding transcriptional regulator, IscR family</fullName>
    </submittedName>
</protein>
<dbReference type="Gene3D" id="1.10.10.10">
    <property type="entry name" value="Winged helix-like DNA-binding domain superfamily/Winged helix DNA-binding domain"/>
    <property type="match status" value="1"/>
</dbReference>
<evidence type="ECO:0000313" key="1">
    <source>
        <dbReference type="EMBL" id="SHF44827.1"/>
    </source>
</evidence>
<dbReference type="GO" id="GO:0005829">
    <property type="term" value="C:cytosol"/>
    <property type="evidence" value="ECO:0007669"/>
    <property type="project" value="TreeGrafter"/>
</dbReference>
<accession>A0A1M5BRD6</accession>
<dbReference type="OrthoDB" id="3242805at2"/>
<keyword evidence="1" id="KW-0238">DNA-binding</keyword>
<dbReference type="SUPFAM" id="SSF46785">
    <property type="entry name" value="Winged helix' DNA-binding domain"/>
    <property type="match status" value="1"/>
</dbReference>
<dbReference type="InterPro" id="IPR000944">
    <property type="entry name" value="Tscrpt_reg_Rrf2"/>
</dbReference>
<dbReference type="PANTHER" id="PTHR33221">
    <property type="entry name" value="WINGED HELIX-TURN-HELIX TRANSCRIPTIONAL REGULATOR, RRF2 FAMILY"/>
    <property type="match status" value="1"/>
</dbReference>
<dbReference type="PANTHER" id="PTHR33221:SF15">
    <property type="entry name" value="HTH-TYPE TRANSCRIPTIONAL REGULATOR YWGB-RELATED"/>
    <property type="match status" value="1"/>
</dbReference>
<dbReference type="AlphaFoldDB" id="A0A1M5BRD6"/>
<reference evidence="1 2" key="1">
    <citation type="submission" date="2016-11" db="EMBL/GenBank/DDBJ databases">
        <authorList>
            <person name="Jaros S."/>
            <person name="Januszkiewicz K."/>
            <person name="Wedrychowicz H."/>
        </authorList>
    </citation>
    <scope>NUCLEOTIDE SEQUENCE [LARGE SCALE GENOMIC DNA]</scope>
    <source>
        <strain evidence="1 2">DSM 17459</strain>
    </source>
</reference>
<dbReference type="Pfam" id="PF02082">
    <property type="entry name" value="Rrf2"/>
    <property type="match status" value="1"/>
</dbReference>
<dbReference type="InterPro" id="IPR036390">
    <property type="entry name" value="WH_DNA-bd_sf"/>
</dbReference>
<dbReference type="RefSeq" id="WP_072854329.1">
    <property type="nucleotide sequence ID" value="NZ_FQVI01000029.1"/>
</dbReference>
<dbReference type="STRING" id="1122155.SAMN02745158_03779"/>
<dbReference type="PROSITE" id="PS51197">
    <property type="entry name" value="HTH_RRF2_2"/>
    <property type="match status" value="1"/>
</dbReference>
<organism evidence="1 2">
    <name type="scientific">Lactonifactor longoviformis DSM 17459</name>
    <dbReference type="NCBI Taxonomy" id="1122155"/>
    <lineage>
        <taxon>Bacteria</taxon>
        <taxon>Bacillati</taxon>
        <taxon>Bacillota</taxon>
        <taxon>Clostridia</taxon>
        <taxon>Eubacteriales</taxon>
        <taxon>Clostridiaceae</taxon>
        <taxon>Lactonifactor</taxon>
    </lineage>
</organism>
<evidence type="ECO:0000313" key="2">
    <source>
        <dbReference type="Proteomes" id="UP000184245"/>
    </source>
</evidence>
<dbReference type="Proteomes" id="UP000184245">
    <property type="component" value="Unassembled WGS sequence"/>
</dbReference>
<dbReference type="GO" id="GO:0003700">
    <property type="term" value="F:DNA-binding transcription factor activity"/>
    <property type="evidence" value="ECO:0007669"/>
    <property type="project" value="TreeGrafter"/>
</dbReference>
<dbReference type="InterPro" id="IPR036388">
    <property type="entry name" value="WH-like_DNA-bd_sf"/>
</dbReference>